<gene>
    <name evidence="4" type="ORF">BJ980_003216</name>
</gene>
<comment type="caution">
    <text evidence="4">The sequence shown here is derived from an EMBL/GenBank/DDBJ whole genome shotgun (WGS) entry which is preliminary data.</text>
</comment>
<dbReference type="GO" id="GO:0003700">
    <property type="term" value="F:DNA-binding transcription factor activity"/>
    <property type="evidence" value="ECO:0007669"/>
    <property type="project" value="TreeGrafter"/>
</dbReference>
<feature type="DNA-binding region" description="H-T-H motif" evidence="2">
    <location>
        <begin position="36"/>
        <end position="55"/>
    </location>
</feature>
<proteinExistence type="predicted"/>
<dbReference type="InterPro" id="IPR050109">
    <property type="entry name" value="HTH-type_TetR-like_transc_reg"/>
</dbReference>
<evidence type="ECO:0000313" key="4">
    <source>
        <dbReference type="EMBL" id="NYG60293.1"/>
    </source>
</evidence>
<protein>
    <submittedName>
        <fullName evidence="4">AcrR family transcriptional regulator</fullName>
    </submittedName>
</protein>
<organism evidence="4 5">
    <name type="scientific">Nocardioides daedukensis</name>
    <dbReference type="NCBI Taxonomy" id="634462"/>
    <lineage>
        <taxon>Bacteria</taxon>
        <taxon>Bacillati</taxon>
        <taxon>Actinomycetota</taxon>
        <taxon>Actinomycetes</taxon>
        <taxon>Propionibacteriales</taxon>
        <taxon>Nocardioidaceae</taxon>
        <taxon>Nocardioides</taxon>
    </lineage>
</organism>
<keyword evidence="5" id="KW-1185">Reference proteome</keyword>
<dbReference type="RefSeq" id="WP_179503235.1">
    <property type="nucleotide sequence ID" value="NZ_JACCAA010000001.1"/>
</dbReference>
<keyword evidence="1 2" id="KW-0238">DNA-binding</keyword>
<dbReference type="SUPFAM" id="SSF46689">
    <property type="entry name" value="Homeodomain-like"/>
    <property type="match status" value="1"/>
</dbReference>
<name>A0A7Y9S587_9ACTN</name>
<evidence type="ECO:0000256" key="2">
    <source>
        <dbReference type="PROSITE-ProRule" id="PRU00335"/>
    </source>
</evidence>
<accession>A0A7Y9S587</accession>
<dbReference type="Pfam" id="PF00440">
    <property type="entry name" value="TetR_N"/>
    <property type="match status" value="1"/>
</dbReference>
<dbReference type="PRINTS" id="PR00455">
    <property type="entry name" value="HTHTETR"/>
</dbReference>
<dbReference type="PANTHER" id="PTHR30055:SF226">
    <property type="entry name" value="HTH-TYPE TRANSCRIPTIONAL REGULATOR PKSA"/>
    <property type="match status" value="1"/>
</dbReference>
<evidence type="ECO:0000259" key="3">
    <source>
        <dbReference type="PROSITE" id="PS50977"/>
    </source>
</evidence>
<evidence type="ECO:0000313" key="5">
    <source>
        <dbReference type="Proteomes" id="UP000540656"/>
    </source>
</evidence>
<dbReference type="PROSITE" id="PS50977">
    <property type="entry name" value="HTH_TETR_2"/>
    <property type="match status" value="1"/>
</dbReference>
<dbReference type="InterPro" id="IPR009057">
    <property type="entry name" value="Homeodomain-like_sf"/>
</dbReference>
<evidence type="ECO:0000256" key="1">
    <source>
        <dbReference type="ARBA" id="ARBA00023125"/>
    </source>
</evidence>
<reference evidence="4 5" key="1">
    <citation type="submission" date="2020-07" db="EMBL/GenBank/DDBJ databases">
        <title>Sequencing the genomes of 1000 actinobacteria strains.</title>
        <authorList>
            <person name="Klenk H.-P."/>
        </authorList>
    </citation>
    <scope>NUCLEOTIDE SEQUENCE [LARGE SCALE GENOMIC DNA]</scope>
    <source>
        <strain evidence="4 5">DSM 23819</strain>
    </source>
</reference>
<dbReference type="Gene3D" id="1.10.357.10">
    <property type="entry name" value="Tetracycline Repressor, domain 2"/>
    <property type="match status" value="1"/>
</dbReference>
<dbReference type="GO" id="GO:0000976">
    <property type="term" value="F:transcription cis-regulatory region binding"/>
    <property type="evidence" value="ECO:0007669"/>
    <property type="project" value="TreeGrafter"/>
</dbReference>
<dbReference type="InterPro" id="IPR001647">
    <property type="entry name" value="HTH_TetR"/>
</dbReference>
<dbReference type="Proteomes" id="UP000540656">
    <property type="component" value="Unassembled WGS sequence"/>
</dbReference>
<dbReference type="AlphaFoldDB" id="A0A7Y9S587"/>
<feature type="domain" description="HTH tetR-type" evidence="3">
    <location>
        <begin position="13"/>
        <end position="73"/>
    </location>
</feature>
<dbReference type="EMBL" id="JACCAA010000001">
    <property type="protein sequence ID" value="NYG60293.1"/>
    <property type="molecule type" value="Genomic_DNA"/>
</dbReference>
<sequence length="203" mass="22131">MQTRKPPVQQRSRQTMDRLLDATAQVLADRGYAGLTTNHVAAEAGVSVGSLYRWFADKGELVEGLRQRSNDMILTDLSATLVRTASLPTREAVGLVLTRLVELLDEHSVVVGALLREAPLGTHQNLLPEVEHRLAGYVRVFVLQHAPGLSEVERETRIHFALGIALGTCLRIVFDRPEGVDAGRLLEMTADLLALGLSVPGPD</sequence>
<dbReference type="PANTHER" id="PTHR30055">
    <property type="entry name" value="HTH-TYPE TRANSCRIPTIONAL REGULATOR RUTR"/>
    <property type="match status" value="1"/>
</dbReference>